<name>A0A511QDM3_9VIBR</name>
<evidence type="ECO:0000256" key="1">
    <source>
        <dbReference type="ARBA" id="ARBA00022692"/>
    </source>
</evidence>
<reference evidence="6 7" key="1">
    <citation type="submission" date="2019-07" db="EMBL/GenBank/DDBJ databases">
        <title>Whole genome shotgun sequence of Vibrio sagamiensis NBRC 104589.</title>
        <authorList>
            <person name="Hosoyama A."/>
            <person name="Uohara A."/>
            <person name="Ohji S."/>
            <person name="Ichikawa N."/>
        </authorList>
    </citation>
    <scope>NUCLEOTIDE SEQUENCE [LARGE SCALE GENOMIC DNA]</scope>
    <source>
        <strain evidence="6 7">NBRC 104589</strain>
    </source>
</reference>
<dbReference type="SUPFAM" id="SSF103473">
    <property type="entry name" value="MFS general substrate transporter"/>
    <property type="match status" value="1"/>
</dbReference>
<dbReference type="PROSITE" id="PS50850">
    <property type="entry name" value="MFS"/>
    <property type="match status" value="1"/>
</dbReference>
<dbReference type="EMBL" id="BJXJ01000011">
    <property type="protein sequence ID" value="GEM75267.1"/>
    <property type="molecule type" value="Genomic_DNA"/>
</dbReference>
<dbReference type="Pfam" id="PF07690">
    <property type="entry name" value="MFS_1"/>
    <property type="match status" value="1"/>
</dbReference>
<dbReference type="AlphaFoldDB" id="A0A511QDM3"/>
<feature type="transmembrane region" description="Helical" evidence="4">
    <location>
        <begin position="261"/>
        <end position="284"/>
    </location>
</feature>
<sequence length="414" mass="45504">MYLSFSELRKAFGGYFVNRHVVASIPKTIWALGFCSFFTDISSEMLVVTLPIYLSASVGVSILLIGVYDGLYGSLSVIFRILSGYVCDKTGWYKRIAGTGYGLSFISKCGLAFFNSHIYPIIGFMAIDRLGKGIRTSPRDALIAKVKGQEKDVAFHFSIHRLLDNAGAMLGPIFAFVILLWLPENYATVFFISMMVSVIGLAIFIIYVPRDQSKEEKTQVFTKKGVFQRPLLILLSLVLILNTFSVSESLLFLAVMQESELGSYFFPLLFAVSALTFCCTVVPIARLSRRWGLFPVYLLGFAILAIVYALLMFSILPSYALILIAALIGIHFAATDGILCALVTLLVSKQYLTSALAISTSIVVIGKLLSSIGFGALWHFMGLQQSLICASIGLVCAITLFFAIGKYYFSDKGI</sequence>
<dbReference type="PANTHER" id="PTHR23518">
    <property type="entry name" value="C-METHYLTRANSFERASE"/>
    <property type="match status" value="1"/>
</dbReference>
<accession>A0A511QDM3</accession>
<proteinExistence type="predicted"/>
<feature type="transmembrane region" description="Helical" evidence="4">
    <location>
        <begin position="385"/>
        <end position="409"/>
    </location>
</feature>
<keyword evidence="1 4" id="KW-0812">Transmembrane</keyword>
<gene>
    <name evidence="6" type="ORF">VSA01S_13790</name>
</gene>
<feature type="transmembrane region" description="Helical" evidence="4">
    <location>
        <begin position="296"/>
        <end position="316"/>
    </location>
</feature>
<dbReference type="CDD" id="cd17370">
    <property type="entry name" value="MFS_MJ1317_like"/>
    <property type="match status" value="1"/>
</dbReference>
<dbReference type="InterPro" id="IPR020846">
    <property type="entry name" value="MFS_dom"/>
</dbReference>
<feature type="transmembrane region" description="Helical" evidence="4">
    <location>
        <begin position="188"/>
        <end position="209"/>
    </location>
</feature>
<feature type="transmembrane region" description="Helical" evidence="4">
    <location>
        <begin position="21"/>
        <end position="39"/>
    </location>
</feature>
<evidence type="ECO:0000259" key="5">
    <source>
        <dbReference type="PROSITE" id="PS50850"/>
    </source>
</evidence>
<evidence type="ECO:0000256" key="2">
    <source>
        <dbReference type="ARBA" id="ARBA00022989"/>
    </source>
</evidence>
<organism evidence="6 7">
    <name type="scientific">Vibrio sagamiensis NBRC 104589</name>
    <dbReference type="NCBI Taxonomy" id="1219064"/>
    <lineage>
        <taxon>Bacteria</taxon>
        <taxon>Pseudomonadati</taxon>
        <taxon>Pseudomonadota</taxon>
        <taxon>Gammaproteobacteria</taxon>
        <taxon>Vibrionales</taxon>
        <taxon>Vibrionaceae</taxon>
        <taxon>Vibrio</taxon>
    </lineage>
</organism>
<evidence type="ECO:0000313" key="6">
    <source>
        <dbReference type="EMBL" id="GEM75267.1"/>
    </source>
</evidence>
<dbReference type="Proteomes" id="UP000321922">
    <property type="component" value="Unassembled WGS sequence"/>
</dbReference>
<feature type="domain" description="Major facilitator superfamily (MFS) profile" evidence="5">
    <location>
        <begin position="28"/>
        <end position="408"/>
    </location>
</feature>
<protein>
    <submittedName>
        <fullName evidence="6">MFS transporter</fullName>
    </submittedName>
</protein>
<dbReference type="Gene3D" id="1.20.1250.20">
    <property type="entry name" value="MFS general substrate transporter like domains"/>
    <property type="match status" value="2"/>
</dbReference>
<evidence type="ECO:0000256" key="4">
    <source>
        <dbReference type="SAM" id="Phobius"/>
    </source>
</evidence>
<dbReference type="InterPro" id="IPR011701">
    <property type="entry name" value="MFS"/>
</dbReference>
<evidence type="ECO:0000256" key="3">
    <source>
        <dbReference type="ARBA" id="ARBA00023136"/>
    </source>
</evidence>
<dbReference type="RefSeq" id="WP_039980562.1">
    <property type="nucleotide sequence ID" value="NZ_BAOJ01000035.1"/>
</dbReference>
<feature type="transmembrane region" description="Helical" evidence="4">
    <location>
        <begin position="162"/>
        <end position="182"/>
    </location>
</feature>
<keyword evidence="3 4" id="KW-0472">Membrane</keyword>
<keyword evidence="7" id="KW-1185">Reference proteome</keyword>
<dbReference type="GO" id="GO:0022857">
    <property type="term" value="F:transmembrane transporter activity"/>
    <property type="evidence" value="ECO:0007669"/>
    <property type="project" value="InterPro"/>
</dbReference>
<keyword evidence="2 4" id="KW-1133">Transmembrane helix</keyword>
<dbReference type="InterPro" id="IPR036259">
    <property type="entry name" value="MFS_trans_sf"/>
</dbReference>
<feature type="transmembrane region" description="Helical" evidence="4">
    <location>
        <begin position="355"/>
        <end position="379"/>
    </location>
</feature>
<feature type="transmembrane region" description="Helical" evidence="4">
    <location>
        <begin position="45"/>
        <end position="68"/>
    </location>
</feature>
<feature type="transmembrane region" description="Helical" evidence="4">
    <location>
        <begin position="322"/>
        <end position="348"/>
    </location>
</feature>
<comment type="caution">
    <text evidence="6">The sequence shown here is derived from an EMBL/GenBank/DDBJ whole genome shotgun (WGS) entry which is preliminary data.</text>
</comment>
<dbReference type="PANTHER" id="PTHR23518:SF2">
    <property type="entry name" value="MAJOR FACILITATOR SUPERFAMILY TRANSPORTER"/>
    <property type="match status" value="1"/>
</dbReference>
<evidence type="ECO:0000313" key="7">
    <source>
        <dbReference type="Proteomes" id="UP000321922"/>
    </source>
</evidence>
<feature type="transmembrane region" description="Helical" evidence="4">
    <location>
        <begin position="230"/>
        <end position="255"/>
    </location>
</feature>
<dbReference type="OrthoDB" id="9803985at2"/>